<dbReference type="PANTHER" id="PTHR43102">
    <property type="entry name" value="SLR1143 PROTEIN"/>
    <property type="match status" value="1"/>
</dbReference>
<evidence type="ECO:0000259" key="1">
    <source>
        <dbReference type="SMART" id="SM00065"/>
    </source>
</evidence>
<reference evidence="3" key="1">
    <citation type="journal article" date="2019" name="Int. J. Syst. Evol. Microbiol.">
        <title>The Global Catalogue of Microorganisms (GCM) 10K type strain sequencing project: providing services to taxonomists for standard genome sequencing and annotation.</title>
        <authorList>
            <consortium name="The Broad Institute Genomics Platform"/>
            <consortium name="The Broad Institute Genome Sequencing Center for Infectious Disease"/>
            <person name="Wu L."/>
            <person name="Ma J."/>
        </authorList>
    </citation>
    <scope>NUCLEOTIDE SEQUENCE [LARGE SCALE GENOMIC DNA]</scope>
    <source>
        <strain evidence="3">KCTC 23314</strain>
    </source>
</reference>
<gene>
    <name evidence="2" type="ORF">GCM10007320_40760</name>
</gene>
<organism evidence="2 3">
    <name type="scientific">Pseudorhodoferax aquiterrae</name>
    <dbReference type="NCBI Taxonomy" id="747304"/>
    <lineage>
        <taxon>Bacteria</taxon>
        <taxon>Pseudomonadati</taxon>
        <taxon>Pseudomonadota</taxon>
        <taxon>Betaproteobacteria</taxon>
        <taxon>Burkholderiales</taxon>
        <taxon>Comamonadaceae</taxon>
    </lineage>
</organism>
<accession>A0ABQ3G6G5</accession>
<sequence length="226" mass="24732">MPTRKQRIDDLTALIQRVADGDNCIQRMEALVARAGERGEPTADLLRYLEDMRRVQASFSHNRDALAKALGESARIAALQALNVMDSPEERAYDDITRLAASVCGTPIALVSLVDGTRQWFKARVGLQARETPRELAFCAHAIQTPEQVMVVPDAQADPRFVDNALVTGDPNIRFYAGAPLVTSDGHALGTLCVIDTVPRTIGQEQLQELEFLANQVIAVLEKRGA</sequence>
<dbReference type="InterPro" id="IPR029016">
    <property type="entry name" value="GAF-like_dom_sf"/>
</dbReference>
<keyword evidence="3" id="KW-1185">Reference proteome</keyword>
<dbReference type="EMBL" id="BMYK01000014">
    <property type="protein sequence ID" value="GHC91600.1"/>
    <property type="molecule type" value="Genomic_DNA"/>
</dbReference>
<dbReference type="Gene3D" id="3.30.450.40">
    <property type="match status" value="1"/>
</dbReference>
<evidence type="ECO:0000313" key="2">
    <source>
        <dbReference type="EMBL" id="GHC91600.1"/>
    </source>
</evidence>
<protein>
    <recommendedName>
        <fullName evidence="1">GAF domain-containing protein</fullName>
    </recommendedName>
</protein>
<dbReference type="SUPFAM" id="SSF55781">
    <property type="entry name" value="GAF domain-like"/>
    <property type="match status" value="1"/>
</dbReference>
<evidence type="ECO:0000313" key="3">
    <source>
        <dbReference type="Proteomes" id="UP000626210"/>
    </source>
</evidence>
<dbReference type="SMART" id="SM00065">
    <property type="entry name" value="GAF"/>
    <property type="match status" value="1"/>
</dbReference>
<feature type="domain" description="GAF" evidence="1">
    <location>
        <begin position="88"/>
        <end position="226"/>
    </location>
</feature>
<dbReference type="PANTHER" id="PTHR43102:SF2">
    <property type="entry name" value="GAF DOMAIN-CONTAINING PROTEIN"/>
    <property type="match status" value="1"/>
</dbReference>
<proteinExistence type="predicted"/>
<dbReference type="InterPro" id="IPR003018">
    <property type="entry name" value="GAF"/>
</dbReference>
<dbReference type="Pfam" id="PF01590">
    <property type="entry name" value="GAF"/>
    <property type="match status" value="1"/>
</dbReference>
<dbReference type="RefSeq" id="WP_229882955.1">
    <property type="nucleotide sequence ID" value="NZ_BMYK01000014.1"/>
</dbReference>
<comment type="caution">
    <text evidence="2">The sequence shown here is derived from an EMBL/GenBank/DDBJ whole genome shotgun (WGS) entry which is preliminary data.</text>
</comment>
<dbReference type="Proteomes" id="UP000626210">
    <property type="component" value="Unassembled WGS sequence"/>
</dbReference>
<name>A0ABQ3G6G5_9BURK</name>